<accession>A0A2G2YRV0</accession>
<dbReference type="EMBL" id="AYRZ02000009">
    <property type="protein sequence ID" value="PHT72395.1"/>
    <property type="molecule type" value="Genomic_DNA"/>
</dbReference>
<reference evidence="2 3" key="2">
    <citation type="journal article" date="2017" name="Genome Biol.">
        <title>New reference genome sequences of hot pepper reveal the massive evolution of plant disease-resistance genes by retroduplication.</title>
        <authorList>
            <person name="Kim S."/>
            <person name="Park J."/>
            <person name="Yeom S.I."/>
            <person name="Kim Y.M."/>
            <person name="Seo E."/>
            <person name="Kim K.T."/>
            <person name="Kim M.S."/>
            <person name="Lee J.M."/>
            <person name="Cheong K."/>
            <person name="Shin H.S."/>
            <person name="Kim S.B."/>
            <person name="Han K."/>
            <person name="Lee J."/>
            <person name="Park M."/>
            <person name="Lee H.A."/>
            <person name="Lee H.Y."/>
            <person name="Lee Y."/>
            <person name="Oh S."/>
            <person name="Lee J.H."/>
            <person name="Choi E."/>
            <person name="Choi E."/>
            <person name="Lee S.E."/>
            <person name="Jeon J."/>
            <person name="Kim H."/>
            <person name="Choi G."/>
            <person name="Song H."/>
            <person name="Lee J."/>
            <person name="Lee S.C."/>
            <person name="Kwon J.K."/>
            <person name="Lee H.Y."/>
            <person name="Koo N."/>
            <person name="Hong Y."/>
            <person name="Kim R.W."/>
            <person name="Kang W.H."/>
            <person name="Huh J.H."/>
            <person name="Kang B.C."/>
            <person name="Yang T.J."/>
            <person name="Lee Y.H."/>
            <person name="Bennetzen J.L."/>
            <person name="Choi D."/>
        </authorList>
    </citation>
    <scope>NUCLEOTIDE SEQUENCE [LARGE SCALE GENOMIC DNA]</scope>
    <source>
        <strain evidence="3">cv. CM334</strain>
    </source>
</reference>
<dbReference type="Proteomes" id="UP000222542">
    <property type="component" value="Unassembled WGS sequence"/>
</dbReference>
<keyword evidence="3" id="KW-1185">Reference proteome</keyword>
<feature type="compositionally biased region" description="Basic and acidic residues" evidence="1">
    <location>
        <begin position="1"/>
        <end position="12"/>
    </location>
</feature>
<name>A0A2G2YRV0_CAPAN</name>
<feature type="region of interest" description="Disordered" evidence="1">
    <location>
        <begin position="1"/>
        <end position="27"/>
    </location>
</feature>
<dbReference type="AlphaFoldDB" id="A0A2G2YRV0"/>
<evidence type="ECO:0000313" key="2">
    <source>
        <dbReference type="EMBL" id="PHT72395.1"/>
    </source>
</evidence>
<protein>
    <submittedName>
        <fullName evidence="2">Uncharacterized protein</fullName>
    </submittedName>
</protein>
<evidence type="ECO:0000313" key="3">
    <source>
        <dbReference type="Proteomes" id="UP000222542"/>
    </source>
</evidence>
<comment type="caution">
    <text evidence="2">The sequence shown here is derived from an EMBL/GenBank/DDBJ whole genome shotgun (WGS) entry which is preliminary data.</text>
</comment>
<sequence length="53" mass="5996">MEDKDDEIEKSTSKFANLAQESVMEDGSSSCNINKLIEDIRSIQSKKDDCKIK</sequence>
<dbReference type="Gramene" id="PHT72395">
    <property type="protein sequence ID" value="PHT72395"/>
    <property type="gene ID" value="T459_23180"/>
</dbReference>
<evidence type="ECO:0000256" key="1">
    <source>
        <dbReference type="SAM" id="MobiDB-lite"/>
    </source>
</evidence>
<reference evidence="2 3" key="1">
    <citation type="journal article" date="2014" name="Nat. Genet.">
        <title>Genome sequence of the hot pepper provides insights into the evolution of pungency in Capsicum species.</title>
        <authorList>
            <person name="Kim S."/>
            <person name="Park M."/>
            <person name="Yeom S.I."/>
            <person name="Kim Y.M."/>
            <person name="Lee J.M."/>
            <person name="Lee H.A."/>
            <person name="Seo E."/>
            <person name="Choi J."/>
            <person name="Cheong K."/>
            <person name="Kim K.T."/>
            <person name="Jung K."/>
            <person name="Lee G.W."/>
            <person name="Oh S.K."/>
            <person name="Bae C."/>
            <person name="Kim S.B."/>
            <person name="Lee H.Y."/>
            <person name="Kim S.Y."/>
            <person name="Kim M.S."/>
            <person name="Kang B.C."/>
            <person name="Jo Y.D."/>
            <person name="Yang H.B."/>
            <person name="Jeong H.J."/>
            <person name="Kang W.H."/>
            <person name="Kwon J.K."/>
            <person name="Shin C."/>
            <person name="Lim J.Y."/>
            <person name="Park J.H."/>
            <person name="Huh J.H."/>
            <person name="Kim J.S."/>
            <person name="Kim B.D."/>
            <person name="Cohen O."/>
            <person name="Paran I."/>
            <person name="Suh M.C."/>
            <person name="Lee S.B."/>
            <person name="Kim Y.K."/>
            <person name="Shin Y."/>
            <person name="Noh S.J."/>
            <person name="Park J."/>
            <person name="Seo Y.S."/>
            <person name="Kwon S.Y."/>
            <person name="Kim H.A."/>
            <person name="Park J.M."/>
            <person name="Kim H.J."/>
            <person name="Choi S.B."/>
            <person name="Bosland P.W."/>
            <person name="Reeves G."/>
            <person name="Jo S.H."/>
            <person name="Lee B.W."/>
            <person name="Cho H.T."/>
            <person name="Choi H.S."/>
            <person name="Lee M.S."/>
            <person name="Yu Y."/>
            <person name="Do Choi Y."/>
            <person name="Park B.S."/>
            <person name="van Deynze A."/>
            <person name="Ashrafi H."/>
            <person name="Hill T."/>
            <person name="Kim W.T."/>
            <person name="Pai H.S."/>
            <person name="Ahn H.K."/>
            <person name="Yeam I."/>
            <person name="Giovannoni J.J."/>
            <person name="Rose J.K."/>
            <person name="Sorensen I."/>
            <person name="Lee S.J."/>
            <person name="Kim R.W."/>
            <person name="Choi I.Y."/>
            <person name="Choi B.S."/>
            <person name="Lim J.S."/>
            <person name="Lee Y.H."/>
            <person name="Choi D."/>
        </authorList>
    </citation>
    <scope>NUCLEOTIDE SEQUENCE [LARGE SCALE GENOMIC DNA]</scope>
    <source>
        <strain evidence="3">cv. CM334</strain>
    </source>
</reference>
<gene>
    <name evidence="2" type="ORF">T459_23180</name>
</gene>
<proteinExistence type="predicted"/>
<organism evidence="2 3">
    <name type="scientific">Capsicum annuum</name>
    <name type="common">Capsicum pepper</name>
    <dbReference type="NCBI Taxonomy" id="4072"/>
    <lineage>
        <taxon>Eukaryota</taxon>
        <taxon>Viridiplantae</taxon>
        <taxon>Streptophyta</taxon>
        <taxon>Embryophyta</taxon>
        <taxon>Tracheophyta</taxon>
        <taxon>Spermatophyta</taxon>
        <taxon>Magnoliopsida</taxon>
        <taxon>eudicotyledons</taxon>
        <taxon>Gunneridae</taxon>
        <taxon>Pentapetalae</taxon>
        <taxon>asterids</taxon>
        <taxon>lamiids</taxon>
        <taxon>Solanales</taxon>
        <taxon>Solanaceae</taxon>
        <taxon>Solanoideae</taxon>
        <taxon>Capsiceae</taxon>
        <taxon>Capsicum</taxon>
    </lineage>
</organism>